<dbReference type="EMBL" id="CZPZ01000012">
    <property type="protein sequence ID" value="CUS35622.1"/>
    <property type="molecule type" value="Genomic_DNA"/>
</dbReference>
<name>A0A0S4LI47_9BACT</name>
<evidence type="ECO:0000256" key="1">
    <source>
        <dbReference type="SAM" id="MobiDB-lite"/>
    </source>
</evidence>
<dbReference type="AlphaFoldDB" id="A0A0S4LI47"/>
<proteinExistence type="predicted"/>
<dbReference type="Proteomes" id="UP000198736">
    <property type="component" value="Unassembled WGS sequence"/>
</dbReference>
<evidence type="ECO:0000313" key="3">
    <source>
        <dbReference type="Proteomes" id="UP000198736"/>
    </source>
</evidence>
<evidence type="ECO:0000313" key="2">
    <source>
        <dbReference type="EMBL" id="CUS35622.1"/>
    </source>
</evidence>
<reference evidence="3" key="1">
    <citation type="submission" date="2015-10" db="EMBL/GenBank/DDBJ databases">
        <authorList>
            <person name="Luecker S."/>
            <person name="Luecker S."/>
        </authorList>
    </citation>
    <scope>NUCLEOTIDE SEQUENCE [LARGE SCALE GENOMIC DNA]</scope>
</reference>
<protein>
    <submittedName>
        <fullName evidence="2">Uncharacterized protein</fullName>
    </submittedName>
</protein>
<gene>
    <name evidence="2" type="ORF">COMA2_20361</name>
</gene>
<feature type="region of interest" description="Disordered" evidence="1">
    <location>
        <begin position="138"/>
        <end position="174"/>
    </location>
</feature>
<keyword evidence="3" id="KW-1185">Reference proteome</keyword>
<organism evidence="2 3">
    <name type="scientific">Candidatus Nitrospira nitrificans</name>
    <dbReference type="NCBI Taxonomy" id="1742973"/>
    <lineage>
        <taxon>Bacteria</taxon>
        <taxon>Pseudomonadati</taxon>
        <taxon>Nitrospirota</taxon>
        <taxon>Nitrospiria</taxon>
        <taxon>Nitrospirales</taxon>
        <taxon>Nitrospiraceae</taxon>
        <taxon>Nitrospira</taxon>
    </lineage>
</organism>
<sequence>MKGSRSLEGGKLMSFNAKNGAQLFLCNGLMGIALMVTAPPAGFADEAPAPKSIRMTCGTCPEGYATTGITQSPEICKDGDPTLVQCVPLGANILGVCGSCPEGYAEIGGSSVPARCGNKDNGRLSQCQLRKMEQNFPDSTQGYKRCPPDCGSAAQPGQGAFPPPPKYQPMPEGQ</sequence>
<accession>A0A0S4LI47</accession>
<dbReference type="STRING" id="1742973.COMA2_20361"/>